<dbReference type="InterPro" id="IPR001478">
    <property type="entry name" value="PDZ"/>
</dbReference>
<keyword evidence="4" id="KW-0963">Cytoplasm</keyword>
<evidence type="ECO:0000256" key="3">
    <source>
        <dbReference type="ARBA" id="ARBA00022473"/>
    </source>
</evidence>
<dbReference type="OrthoDB" id="10063560at2759"/>
<dbReference type="GO" id="GO:0051015">
    <property type="term" value="F:actin filament binding"/>
    <property type="evidence" value="ECO:0007669"/>
    <property type="project" value="InterPro"/>
</dbReference>
<comment type="subcellular location">
    <subcellularLocation>
        <location evidence="1">Cytoplasm</location>
        <location evidence="1">Cytoskeleton</location>
    </subcellularLocation>
</comment>
<name>A0A6I9X928_9SAUR</name>
<feature type="domain" description="PDZ" evidence="8">
    <location>
        <begin position="57"/>
        <end position="142"/>
    </location>
</feature>
<dbReference type="GO" id="GO:0043296">
    <property type="term" value="C:apical junction complex"/>
    <property type="evidence" value="ECO:0007669"/>
    <property type="project" value="TreeGrafter"/>
</dbReference>
<dbReference type="CDD" id="cd06750">
    <property type="entry name" value="PDZ_shroom2_3_4-like"/>
    <property type="match status" value="1"/>
</dbReference>
<dbReference type="FunFam" id="2.30.42.10:FF:000100">
    <property type="entry name" value="Shroom family member 2"/>
    <property type="match status" value="1"/>
</dbReference>
<dbReference type="GO" id="GO:0007015">
    <property type="term" value="P:actin filament organization"/>
    <property type="evidence" value="ECO:0007669"/>
    <property type="project" value="TreeGrafter"/>
</dbReference>
<evidence type="ECO:0000256" key="7">
    <source>
        <dbReference type="ARBA" id="ARBA00023212"/>
    </source>
</evidence>
<keyword evidence="3" id="KW-0217">Developmental protein</keyword>
<reference evidence="10" key="1">
    <citation type="submission" date="2025-08" db="UniProtKB">
        <authorList>
            <consortium name="RefSeq"/>
        </authorList>
    </citation>
    <scope>IDENTIFICATION</scope>
</reference>
<keyword evidence="7" id="KW-0206">Cytoskeleton</keyword>
<sequence>MWRFSIFDALVPKLYGLLRVCSEGTWKDQVMRFMMLDSVNRSVISSSEANSTHKGRYLYLEVLLHGGAPWGFTLKGGLEHKEPLIISKIEKGGKADLLNARLQPGDEVILINEVYLSSSRQKAISLVKGSWKTLKLVVRRDTLAAEGHSATNTTQCPNLKSNSPSGKTSWLNEVKLRLKNR</sequence>
<keyword evidence="6" id="KW-0009">Actin-binding</keyword>
<dbReference type="Gene3D" id="2.30.42.10">
    <property type="match status" value="1"/>
</dbReference>
<evidence type="ECO:0000256" key="2">
    <source>
        <dbReference type="ARBA" id="ARBA00006469"/>
    </source>
</evidence>
<dbReference type="GO" id="GO:0005912">
    <property type="term" value="C:adherens junction"/>
    <property type="evidence" value="ECO:0007669"/>
    <property type="project" value="TreeGrafter"/>
</dbReference>
<organism evidence="9 10">
    <name type="scientific">Thamnophis sirtalis</name>
    <dbReference type="NCBI Taxonomy" id="35019"/>
    <lineage>
        <taxon>Eukaryota</taxon>
        <taxon>Metazoa</taxon>
        <taxon>Chordata</taxon>
        <taxon>Craniata</taxon>
        <taxon>Vertebrata</taxon>
        <taxon>Euteleostomi</taxon>
        <taxon>Lepidosauria</taxon>
        <taxon>Squamata</taxon>
        <taxon>Bifurcata</taxon>
        <taxon>Unidentata</taxon>
        <taxon>Episquamata</taxon>
        <taxon>Toxicofera</taxon>
        <taxon>Serpentes</taxon>
        <taxon>Colubroidea</taxon>
        <taxon>Colubridae</taxon>
        <taxon>Natricinae</taxon>
        <taxon>Thamnophis</taxon>
    </lineage>
</organism>
<dbReference type="PANTHER" id="PTHR15012">
    <property type="entry name" value="APICAL PROTEIN/SHROOM-RELATED"/>
    <property type="match status" value="1"/>
</dbReference>
<evidence type="ECO:0000256" key="1">
    <source>
        <dbReference type="ARBA" id="ARBA00004245"/>
    </source>
</evidence>
<dbReference type="Pfam" id="PF00595">
    <property type="entry name" value="PDZ"/>
    <property type="match status" value="1"/>
</dbReference>
<evidence type="ECO:0000256" key="5">
    <source>
        <dbReference type="ARBA" id="ARBA00022553"/>
    </source>
</evidence>
<evidence type="ECO:0000256" key="4">
    <source>
        <dbReference type="ARBA" id="ARBA00022490"/>
    </source>
</evidence>
<gene>
    <name evidence="10" type="primary">LOC106541234</name>
</gene>
<dbReference type="PANTHER" id="PTHR15012:SF33">
    <property type="entry name" value="PROTEIN SHROOM3"/>
    <property type="match status" value="1"/>
</dbReference>
<comment type="similarity">
    <text evidence="2">Belongs to the shroom family.</text>
</comment>
<dbReference type="AlphaFoldDB" id="A0A6I9X928"/>
<dbReference type="PROSITE" id="PS50106">
    <property type="entry name" value="PDZ"/>
    <property type="match status" value="1"/>
</dbReference>
<evidence type="ECO:0000259" key="8">
    <source>
        <dbReference type="PROSITE" id="PS50106"/>
    </source>
</evidence>
<dbReference type="InterPro" id="IPR027685">
    <property type="entry name" value="Shroom_fam"/>
</dbReference>
<keyword evidence="9" id="KW-1185">Reference proteome</keyword>
<dbReference type="GO" id="GO:0016324">
    <property type="term" value="C:apical plasma membrane"/>
    <property type="evidence" value="ECO:0007669"/>
    <property type="project" value="TreeGrafter"/>
</dbReference>
<dbReference type="RefSeq" id="XP_013912089.1">
    <property type="nucleotide sequence ID" value="XM_014056614.1"/>
</dbReference>
<accession>A0A6I9X928</accession>
<dbReference type="GeneID" id="106541234"/>
<dbReference type="InterPro" id="IPR036034">
    <property type="entry name" value="PDZ_sf"/>
</dbReference>
<proteinExistence type="inferred from homology"/>
<dbReference type="Proteomes" id="UP000504617">
    <property type="component" value="Unplaced"/>
</dbReference>
<evidence type="ECO:0000313" key="10">
    <source>
        <dbReference type="RefSeq" id="XP_013912089.1"/>
    </source>
</evidence>
<evidence type="ECO:0000313" key="9">
    <source>
        <dbReference type="Proteomes" id="UP000504617"/>
    </source>
</evidence>
<dbReference type="SUPFAM" id="SSF50156">
    <property type="entry name" value="PDZ domain-like"/>
    <property type="match status" value="1"/>
</dbReference>
<dbReference type="SMART" id="SM00228">
    <property type="entry name" value="PDZ"/>
    <property type="match status" value="1"/>
</dbReference>
<dbReference type="GO" id="GO:0030864">
    <property type="term" value="C:cortical actin cytoskeleton"/>
    <property type="evidence" value="ECO:0007669"/>
    <property type="project" value="TreeGrafter"/>
</dbReference>
<dbReference type="KEGG" id="tsr:106541234"/>
<keyword evidence="5" id="KW-0597">Phosphoprotein</keyword>
<evidence type="ECO:0000256" key="6">
    <source>
        <dbReference type="ARBA" id="ARBA00023203"/>
    </source>
</evidence>
<protein>
    <submittedName>
        <fullName evidence="10">Protein Shroom3-like</fullName>
    </submittedName>
</protein>